<reference evidence="3 4" key="1">
    <citation type="submission" date="2016-05" db="EMBL/GenBank/DDBJ databases">
        <title>First whole genome sequencing of Entamoeba histolytica HM1:IMSS-clone-6.</title>
        <authorList>
            <person name="Mukherjee Avik.K."/>
            <person name="Izumyama S."/>
            <person name="Nakada-Tsukui K."/>
            <person name="Nozaki T."/>
        </authorList>
    </citation>
    <scope>NUCLEOTIDE SEQUENCE [LARGE SCALE GENOMIC DNA]</scope>
    <source>
        <strain evidence="3 4">HM1:IMSS clone 6</strain>
    </source>
</reference>
<feature type="signal peptide" evidence="2">
    <location>
        <begin position="1"/>
        <end position="18"/>
    </location>
</feature>
<dbReference type="VEuPathDB" id="AmoebaDB:EHI_045160"/>
<dbReference type="VEuPathDB" id="AmoebaDB:EHI5A_036810"/>
<dbReference type="Proteomes" id="UP000078387">
    <property type="component" value="Unassembled WGS sequence"/>
</dbReference>
<evidence type="ECO:0000256" key="2">
    <source>
        <dbReference type="SAM" id="SignalP"/>
    </source>
</evidence>
<feature type="transmembrane region" description="Helical" evidence="1">
    <location>
        <begin position="106"/>
        <end position="134"/>
    </location>
</feature>
<evidence type="ECO:0000256" key="1">
    <source>
        <dbReference type="SAM" id="Phobius"/>
    </source>
</evidence>
<keyword evidence="1" id="KW-0812">Transmembrane</keyword>
<sequence length="180" mass="20898">MILLFYFIVFTFSKKCLVSETITASKGLTTLTYPSIQNPTVSFKPELNGNYLISNEENALKVFLDMNEEQSVQICINQQLNALTTLTVNPLSLQYFYRTVFPLVPFYLTIVYIFIIIVIISMVFRFISALVCFFTDIFCNQGKRVYQYFDANFGVLEDELFALLKNKSIITQEEYERLSK</sequence>
<dbReference type="AlphaFoldDB" id="A0A5K1VL26"/>
<dbReference type="OMA" id="TVQICIG"/>
<feature type="chain" id="PRO_5023938191" evidence="2">
    <location>
        <begin position="19"/>
        <end position="180"/>
    </location>
</feature>
<organism evidence="3 4">
    <name type="scientific">Entamoeba histolytica</name>
    <dbReference type="NCBI Taxonomy" id="5759"/>
    <lineage>
        <taxon>Eukaryota</taxon>
        <taxon>Amoebozoa</taxon>
        <taxon>Evosea</taxon>
        <taxon>Archamoebae</taxon>
        <taxon>Mastigamoebida</taxon>
        <taxon>Entamoebidae</taxon>
        <taxon>Entamoeba</taxon>
    </lineage>
</organism>
<gene>
    <name evidence="3" type="ORF">CL6EHI_045160</name>
</gene>
<keyword evidence="2" id="KW-0732">Signal</keyword>
<evidence type="ECO:0000313" key="3">
    <source>
        <dbReference type="EMBL" id="GAT91813.1"/>
    </source>
</evidence>
<dbReference type="VEuPathDB" id="AmoebaDB:EHI8A_015040"/>
<keyword evidence="1" id="KW-0472">Membrane</keyword>
<evidence type="ECO:0000313" key="4">
    <source>
        <dbReference type="Proteomes" id="UP000078387"/>
    </source>
</evidence>
<dbReference type="VEuPathDB" id="AmoebaDB:EHI7A_020180"/>
<proteinExistence type="predicted"/>
<keyword evidence="1" id="KW-1133">Transmembrane helix</keyword>
<protein>
    <submittedName>
        <fullName evidence="3">Uncharacterized protein</fullName>
    </submittedName>
</protein>
<accession>A0A5K1VL26</accession>
<comment type="caution">
    <text evidence="3">The sequence shown here is derived from an EMBL/GenBank/DDBJ whole genome shotgun (WGS) entry which is preliminary data.</text>
</comment>
<dbReference type="VEuPathDB" id="AmoebaDB:KM1_044940"/>
<dbReference type="EMBL" id="BDEQ01000001">
    <property type="protein sequence ID" value="GAT91813.1"/>
    <property type="molecule type" value="Genomic_DNA"/>
</dbReference>
<name>A0A5K1VL26_ENTHI</name>